<organism evidence="3 4">
    <name type="scientific">Aeromicrobium duanguangcaii</name>
    <dbReference type="NCBI Taxonomy" id="2968086"/>
    <lineage>
        <taxon>Bacteria</taxon>
        <taxon>Bacillati</taxon>
        <taxon>Actinomycetota</taxon>
        <taxon>Actinomycetes</taxon>
        <taxon>Propionibacteriales</taxon>
        <taxon>Nocardioidaceae</taxon>
        <taxon>Aeromicrobium</taxon>
    </lineage>
</organism>
<sequence>MNIDRAVMLMAGTLILVSVVLTAVVSTWWLILTAFVGANLLQASLTGFCPAAVILRRFGLTSGCAFR</sequence>
<evidence type="ECO:0000313" key="4">
    <source>
        <dbReference type="Proteomes" id="UP001315860"/>
    </source>
</evidence>
<dbReference type="InterPro" id="IPR021309">
    <property type="entry name" value="YgaP-like_TM"/>
</dbReference>
<feature type="domain" description="Inner membrane protein YgaP-like transmembrane" evidence="2">
    <location>
        <begin position="2"/>
        <end position="56"/>
    </location>
</feature>
<keyword evidence="1" id="KW-0472">Membrane</keyword>
<dbReference type="RefSeq" id="WP_232418127.1">
    <property type="nucleotide sequence ID" value="NZ_CP101990.1"/>
</dbReference>
<evidence type="ECO:0000256" key="1">
    <source>
        <dbReference type="SAM" id="Phobius"/>
    </source>
</evidence>
<accession>A0ABY5KED4</accession>
<keyword evidence="1" id="KW-1133">Transmembrane helix</keyword>
<gene>
    <name evidence="3" type="ORF">NP095_00850</name>
</gene>
<reference evidence="3 4" key="1">
    <citation type="submission" date="2022-07" db="EMBL/GenBank/DDBJ databases">
        <title>Novel species in genus Aeromicrobium.</title>
        <authorList>
            <person name="Ye L."/>
        </authorList>
    </citation>
    <scope>NUCLEOTIDE SEQUENCE [LARGE SCALE GENOMIC DNA]</scope>
    <source>
        <strain evidence="4">zg-Y50</strain>
    </source>
</reference>
<keyword evidence="1" id="KW-0812">Transmembrane</keyword>
<keyword evidence="4" id="KW-1185">Reference proteome</keyword>
<dbReference type="Gene3D" id="6.10.140.1340">
    <property type="match status" value="1"/>
</dbReference>
<name>A0ABY5KED4_9ACTN</name>
<feature type="transmembrane region" description="Helical" evidence="1">
    <location>
        <begin position="37"/>
        <end position="55"/>
    </location>
</feature>
<feature type="transmembrane region" description="Helical" evidence="1">
    <location>
        <begin position="7"/>
        <end position="31"/>
    </location>
</feature>
<evidence type="ECO:0000259" key="2">
    <source>
        <dbReference type="Pfam" id="PF11127"/>
    </source>
</evidence>
<protein>
    <submittedName>
        <fullName evidence="3">DUF2892 domain-containing protein</fullName>
    </submittedName>
</protein>
<dbReference type="Pfam" id="PF11127">
    <property type="entry name" value="YgaP-like_TM"/>
    <property type="match status" value="1"/>
</dbReference>
<dbReference type="EMBL" id="CP101990">
    <property type="protein sequence ID" value="UUI68690.1"/>
    <property type="molecule type" value="Genomic_DNA"/>
</dbReference>
<dbReference type="Proteomes" id="UP001315860">
    <property type="component" value="Chromosome"/>
</dbReference>
<evidence type="ECO:0000313" key="3">
    <source>
        <dbReference type="EMBL" id="UUI68690.1"/>
    </source>
</evidence>
<proteinExistence type="predicted"/>